<feature type="transmembrane region" description="Helical" evidence="6">
    <location>
        <begin position="86"/>
        <end position="108"/>
    </location>
</feature>
<gene>
    <name evidence="8" type="ORF">SAMN06295933_3390</name>
</gene>
<evidence type="ECO:0000256" key="4">
    <source>
        <dbReference type="ARBA" id="ARBA00022989"/>
    </source>
</evidence>
<feature type="transmembrane region" description="Helical" evidence="6">
    <location>
        <begin position="50"/>
        <end position="80"/>
    </location>
</feature>
<evidence type="ECO:0000256" key="5">
    <source>
        <dbReference type="ARBA" id="ARBA00023136"/>
    </source>
</evidence>
<evidence type="ECO:0000313" key="9">
    <source>
        <dbReference type="Proteomes" id="UP000192906"/>
    </source>
</evidence>
<dbReference type="Pfam" id="PF09335">
    <property type="entry name" value="VTT_dom"/>
    <property type="match status" value="1"/>
</dbReference>
<dbReference type="PANTHER" id="PTHR12677:SF59">
    <property type="entry name" value="GOLGI APPARATUS MEMBRANE PROTEIN TVP38-RELATED"/>
    <property type="match status" value="1"/>
</dbReference>
<dbReference type="PANTHER" id="PTHR12677">
    <property type="entry name" value="GOLGI APPARATUS MEMBRANE PROTEIN TVP38-RELATED"/>
    <property type="match status" value="1"/>
</dbReference>
<feature type="transmembrane region" description="Helical" evidence="6">
    <location>
        <begin position="162"/>
        <end position="184"/>
    </location>
</feature>
<evidence type="ECO:0000256" key="3">
    <source>
        <dbReference type="ARBA" id="ARBA00022692"/>
    </source>
</evidence>
<protein>
    <recommendedName>
        <fullName evidence="6">TVP38/TMEM64 family membrane protein</fullName>
    </recommendedName>
</protein>
<dbReference type="GO" id="GO:0005886">
    <property type="term" value="C:plasma membrane"/>
    <property type="evidence" value="ECO:0007669"/>
    <property type="project" value="UniProtKB-SubCell"/>
</dbReference>
<organism evidence="8 9">
    <name type="scientific">Desulfovibrio gilichinskyi</name>
    <dbReference type="NCBI Taxonomy" id="1519643"/>
    <lineage>
        <taxon>Bacteria</taxon>
        <taxon>Pseudomonadati</taxon>
        <taxon>Thermodesulfobacteriota</taxon>
        <taxon>Desulfovibrionia</taxon>
        <taxon>Desulfovibrionales</taxon>
        <taxon>Desulfovibrionaceae</taxon>
        <taxon>Desulfovibrio</taxon>
    </lineage>
</organism>
<keyword evidence="9" id="KW-1185">Reference proteome</keyword>
<evidence type="ECO:0000256" key="6">
    <source>
        <dbReference type="RuleBase" id="RU366058"/>
    </source>
</evidence>
<dbReference type="OrthoDB" id="9779114at2"/>
<feature type="domain" description="VTT" evidence="7">
    <location>
        <begin position="67"/>
        <end position="185"/>
    </location>
</feature>
<comment type="subcellular location">
    <subcellularLocation>
        <location evidence="1 6">Cell membrane</location>
        <topology evidence="1 6">Multi-pass membrane protein</topology>
    </subcellularLocation>
</comment>
<sequence length="225" mass="24532">MVISDCLKNRTFLYGIIILLVTGVFSFAIERYGEGHLSTILSWIEARGNLAPLIFILVNVLGLALAIPQTLFTVAAGVLFGAFEGAAYSLIGMSFGSVLAFILGRFVFRKIILQKFGASRSFLDLERLSDKHPLKVLALSRIVPVVPYSIANYLWSVTGIRFLPFLIMSVLCLIPETVFLTAGGHLLKSGVTRGTVNLELVAVLVGAGVVIFFLIKAVRKSLREL</sequence>
<dbReference type="Proteomes" id="UP000192906">
    <property type="component" value="Unassembled WGS sequence"/>
</dbReference>
<dbReference type="EMBL" id="FWZU01000006">
    <property type="protein sequence ID" value="SMF40200.1"/>
    <property type="molecule type" value="Genomic_DNA"/>
</dbReference>
<evidence type="ECO:0000313" key="8">
    <source>
        <dbReference type="EMBL" id="SMF40200.1"/>
    </source>
</evidence>
<dbReference type="STRING" id="1519643.SAMN06295933_3390"/>
<dbReference type="AlphaFoldDB" id="A0A1X7EV83"/>
<evidence type="ECO:0000256" key="2">
    <source>
        <dbReference type="ARBA" id="ARBA00022475"/>
    </source>
</evidence>
<name>A0A1X7EV83_9BACT</name>
<feature type="transmembrane region" description="Helical" evidence="6">
    <location>
        <begin position="196"/>
        <end position="215"/>
    </location>
</feature>
<keyword evidence="3 6" id="KW-0812">Transmembrane</keyword>
<keyword evidence="2 6" id="KW-1003">Cell membrane</keyword>
<comment type="similarity">
    <text evidence="6">Belongs to the TVP38/TMEM64 family.</text>
</comment>
<dbReference type="RefSeq" id="WP_085104390.1">
    <property type="nucleotide sequence ID" value="NZ_FWZU01000006.1"/>
</dbReference>
<keyword evidence="5 6" id="KW-0472">Membrane</keyword>
<dbReference type="InterPro" id="IPR015414">
    <property type="entry name" value="TMEM64"/>
</dbReference>
<accession>A0A1X7EV83</accession>
<evidence type="ECO:0000256" key="1">
    <source>
        <dbReference type="ARBA" id="ARBA00004651"/>
    </source>
</evidence>
<dbReference type="InterPro" id="IPR032816">
    <property type="entry name" value="VTT_dom"/>
</dbReference>
<keyword evidence="4 6" id="KW-1133">Transmembrane helix</keyword>
<feature type="transmembrane region" description="Helical" evidence="6">
    <location>
        <begin position="12"/>
        <end position="29"/>
    </location>
</feature>
<reference evidence="9" key="1">
    <citation type="submission" date="2017-04" db="EMBL/GenBank/DDBJ databases">
        <authorList>
            <person name="Varghese N."/>
            <person name="Submissions S."/>
        </authorList>
    </citation>
    <scope>NUCLEOTIDE SEQUENCE [LARGE SCALE GENOMIC DNA]</scope>
    <source>
        <strain evidence="9">K3S</strain>
    </source>
</reference>
<proteinExistence type="inferred from homology"/>
<evidence type="ECO:0000259" key="7">
    <source>
        <dbReference type="Pfam" id="PF09335"/>
    </source>
</evidence>